<dbReference type="PANTHER" id="PTHR43540:SF1">
    <property type="entry name" value="ISOCHORISMATASE HYDROLASE"/>
    <property type="match status" value="1"/>
</dbReference>
<evidence type="ECO:0000256" key="1">
    <source>
        <dbReference type="ARBA" id="ARBA00022801"/>
    </source>
</evidence>
<evidence type="ECO:0000313" key="4">
    <source>
        <dbReference type="Proteomes" id="UP000024001"/>
    </source>
</evidence>
<feature type="domain" description="Isochorismatase-like" evidence="2">
    <location>
        <begin position="13"/>
        <end position="156"/>
    </location>
</feature>
<evidence type="ECO:0000313" key="3">
    <source>
        <dbReference type="EMBL" id="EZP28192.1"/>
    </source>
</evidence>
<dbReference type="EC" id="3.3.2.1" evidence="3"/>
<organism evidence="3 4">
    <name type="scientific">Microbacterium oleivorans</name>
    <dbReference type="NCBI Taxonomy" id="273677"/>
    <lineage>
        <taxon>Bacteria</taxon>
        <taxon>Bacillati</taxon>
        <taxon>Actinomycetota</taxon>
        <taxon>Actinomycetes</taxon>
        <taxon>Micrococcales</taxon>
        <taxon>Microbacteriaceae</taxon>
        <taxon>Microbacterium</taxon>
    </lineage>
</organism>
<dbReference type="Proteomes" id="UP000024001">
    <property type="component" value="Unassembled WGS sequence"/>
</dbReference>
<dbReference type="Gene3D" id="3.40.50.850">
    <property type="entry name" value="Isochorismatase-like"/>
    <property type="match status" value="1"/>
</dbReference>
<dbReference type="PANTHER" id="PTHR43540">
    <property type="entry name" value="PEROXYUREIDOACRYLATE/UREIDOACRYLATE AMIDOHYDROLASE-RELATED"/>
    <property type="match status" value="1"/>
</dbReference>
<dbReference type="EMBL" id="JFYO01000004">
    <property type="protein sequence ID" value="EZP28192.1"/>
    <property type="molecule type" value="Genomic_DNA"/>
</dbReference>
<accession>A0A031FVA8</accession>
<protein>
    <submittedName>
        <fullName evidence="3">Isochorismatase</fullName>
        <ecNumber evidence="3">3.3.2.1</ecNumber>
    </submittedName>
</protein>
<proteinExistence type="predicted"/>
<evidence type="ECO:0000259" key="2">
    <source>
        <dbReference type="Pfam" id="PF00857"/>
    </source>
</evidence>
<dbReference type="OrthoDB" id="9794942at2"/>
<dbReference type="Pfam" id="PF00857">
    <property type="entry name" value="Isochorismatase"/>
    <property type="match status" value="1"/>
</dbReference>
<reference evidence="3 4" key="1">
    <citation type="submission" date="2014-03" db="EMBL/GenBank/DDBJ databases">
        <title>Draft Genome Sequences of 13 Willow Endophytes.</title>
        <authorList>
            <person name="Gan H.Y."/>
            <person name="Gan H.M."/>
            <person name="Savka M.A."/>
            <person name="Hudson A.O."/>
        </authorList>
    </citation>
    <scope>NUCLEOTIDE SEQUENCE [LARGE SCALE GENOMIC DNA]</scope>
    <source>
        <strain evidence="3 4">RIT293</strain>
    </source>
</reference>
<dbReference type="RefSeq" id="WP_036310307.1">
    <property type="nucleotide sequence ID" value="NZ_JFYO01000004.1"/>
</dbReference>
<sequence>MQIPPRQLTLDRAALVVIDVQRGFDDSAYWGERDNPDCEANVAALIKRWRERGWPVVFVRHDSTSPASPLRPGQAGNDLKPEATGIPDLLVTKSVNSSFHGTPDLDAWLRANGIEQIVVTGVSTNHCCETTARVGGNLGYDVYFALDATHSFDRTAPDGTVIPAATLAAITATNLDGEFATVVSTADLIR</sequence>
<keyword evidence="4" id="KW-1185">Reference proteome</keyword>
<dbReference type="AlphaFoldDB" id="A0A031FVA8"/>
<keyword evidence="1 3" id="KW-0378">Hydrolase</keyword>
<dbReference type="PATRIC" id="fig|273677.3.peg.1152"/>
<dbReference type="SUPFAM" id="SSF52499">
    <property type="entry name" value="Isochorismatase-like hydrolases"/>
    <property type="match status" value="1"/>
</dbReference>
<dbReference type="InterPro" id="IPR050272">
    <property type="entry name" value="Isochorismatase-like_hydrls"/>
</dbReference>
<dbReference type="CDD" id="cd01014">
    <property type="entry name" value="nicotinamidase_related"/>
    <property type="match status" value="1"/>
</dbReference>
<comment type="caution">
    <text evidence="3">The sequence shown here is derived from an EMBL/GenBank/DDBJ whole genome shotgun (WGS) entry which is preliminary data.</text>
</comment>
<dbReference type="InterPro" id="IPR036380">
    <property type="entry name" value="Isochorismatase-like_sf"/>
</dbReference>
<name>A0A031FVA8_9MICO</name>
<dbReference type="eggNOG" id="COG1335">
    <property type="taxonomic scope" value="Bacteria"/>
</dbReference>
<dbReference type="GO" id="GO:0008908">
    <property type="term" value="F:isochorismatase activity"/>
    <property type="evidence" value="ECO:0007669"/>
    <property type="project" value="UniProtKB-EC"/>
</dbReference>
<dbReference type="InterPro" id="IPR000868">
    <property type="entry name" value="Isochorismatase-like_dom"/>
</dbReference>
<gene>
    <name evidence="3" type="ORF">BW34_01169</name>
</gene>